<dbReference type="AlphaFoldDB" id="A0A510JIA5"/>
<reference evidence="4 5" key="1">
    <citation type="submission" date="2019-07" db="EMBL/GenBank/DDBJ databases">
        <title>Complete Genome Sequence of Leptotrichia hofstadii Strain JCM16775.</title>
        <authorList>
            <person name="Watanabe S."/>
            <person name="Cui L."/>
        </authorList>
    </citation>
    <scope>NUCLEOTIDE SEQUENCE [LARGE SCALE GENOMIC DNA]</scope>
    <source>
        <strain evidence="4 5">JCM16775</strain>
    </source>
</reference>
<evidence type="ECO:0000259" key="2">
    <source>
        <dbReference type="Pfam" id="PF01243"/>
    </source>
</evidence>
<evidence type="ECO:0000256" key="1">
    <source>
        <dbReference type="ARBA" id="ARBA00023002"/>
    </source>
</evidence>
<dbReference type="Pfam" id="PF10615">
    <property type="entry name" value="DUF2470"/>
    <property type="match status" value="1"/>
</dbReference>
<dbReference type="Gene3D" id="2.30.110.10">
    <property type="entry name" value="Electron Transport, Fmn-binding Protein, Chain A"/>
    <property type="match status" value="1"/>
</dbReference>
<dbReference type="GO" id="GO:0070967">
    <property type="term" value="F:coenzyme F420 binding"/>
    <property type="evidence" value="ECO:0007669"/>
    <property type="project" value="TreeGrafter"/>
</dbReference>
<dbReference type="InterPro" id="IPR011576">
    <property type="entry name" value="Pyridox_Oxase_N"/>
</dbReference>
<dbReference type="Pfam" id="PF01243">
    <property type="entry name" value="PNPOx_N"/>
    <property type="match status" value="1"/>
</dbReference>
<accession>A0A510JIA5</accession>
<dbReference type="GO" id="GO:0005829">
    <property type="term" value="C:cytosol"/>
    <property type="evidence" value="ECO:0007669"/>
    <property type="project" value="TreeGrafter"/>
</dbReference>
<evidence type="ECO:0000259" key="3">
    <source>
        <dbReference type="Pfam" id="PF10615"/>
    </source>
</evidence>
<dbReference type="InterPro" id="IPR019595">
    <property type="entry name" value="DUF2470"/>
</dbReference>
<dbReference type="PANTHER" id="PTHR35176">
    <property type="entry name" value="HEME OXYGENASE HI_0854-RELATED"/>
    <property type="match status" value="1"/>
</dbReference>
<dbReference type="GO" id="GO:0016627">
    <property type="term" value="F:oxidoreductase activity, acting on the CH-CH group of donors"/>
    <property type="evidence" value="ECO:0007669"/>
    <property type="project" value="TreeGrafter"/>
</dbReference>
<feature type="domain" description="DUF2470" evidence="3">
    <location>
        <begin position="6"/>
        <end position="63"/>
    </location>
</feature>
<dbReference type="InterPro" id="IPR052019">
    <property type="entry name" value="F420H2_bilvrd_red/Heme_oxyg"/>
</dbReference>
<dbReference type="EMBL" id="AP019823">
    <property type="protein sequence ID" value="BBM37985.1"/>
    <property type="molecule type" value="Genomic_DNA"/>
</dbReference>
<dbReference type="SUPFAM" id="SSF50475">
    <property type="entry name" value="FMN-binding split barrel"/>
    <property type="match status" value="1"/>
</dbReference>
<feature type="domain" description="Pyridoxamine 5'-phosphate oxidase N-terminal" evidence="2">
    <location>
        <begin position="104"/>
        <end position="206"/>
    </location>
</feature>
<proteinExistence type="predicted"/>
<dbReference type="RefSeq" id="WP_026745643.1">
    <property type="nucleotide sequence ID" value="NZ_AP019823.1"/>
</dbReference>
<sequence>MDISIERILDHMNNDHGDVLPLYVRHFCKREDVKEAKLIDVNEEGMTLLVNGNERVQIKFTKKTDFKGIHLEMIKMAKIARKALNVPAPEHYKDKGHQEEEKMKMEISDFIGNFKSVIIGTVSEEGEPNASYAPFFKYHGDSYLYINETEVYFENFKKNGKASLLFIQDEGQAMVPSMRQRVTYNVEIQFLEKNDYYNEILDEFQKNDFSIQMTRNVPVFHLVRAKLISGKYVKGPRQAFDITKDRRVVEVMLGASENS</sequence>
<dbReference type="PANTHER" id="PTHR35176:SF6">
    <property type="entry name" value="HEME OXYGENASE HI_0854-RELATED"/>
    <property type="match status" value="1"/>
</dbReference>
<dbReference type="OrthoDB" id="92793at2"/>
<evidence type="ECO:0000313" key="4">
    <source>
        <dbReference type="EMBL" id="BBM37985.1"/>
    </source>
</evidence>
<name>A0A510JIA5_9FUSO</name>
<evidence type="ECO:0000313" key="5">
    <source>
        <dbReference type="Proteomes" id="UP000321892"/>
    </source>
</evidence>
<dbReference type="InterPro" id="IPR037119">
    <property type="entry name" value="Haem_oxidase_HugZ-like_sf"/>
</dbReference>
<keyword evidence="1" id="KW-0560">Oxidoreductase</keyword>
<dbReference type="Proteomes" id="UP000321892">
    <property type="component" value="Chromosome"/>
</dbReference>
<organism evidence="4 5">
    <name type="scientific">Leptotrichia hofstadii</name>
    <dbReference type="NCBI Taxonomy" id="157688"/>
    <lineage>
        <taxon>Bacteria</taxon>
        <taxon>Fusobacteriati</taxon>
        <taxon>Fusobacteriota</taxon>
        <taxon>Fusobacteriia</taxon>
        <taxon>Fusobacteriales</taxon>
        <taxon>Leptotrichiaceae</taxon>
        <taxon>Leptotrichia</taxon>
    </lineage>
</organism>
<keyword evidence="5" id="KW-1185">Reference proteome</keyword>
<protein>
    <submittedName>
        <fullName evidence="4">Pyridoxamine 5'-phosphate oxidase family protein</fullName>
    </submittedName>
</protein>
<dbReference type="InterPro" id="IPR012349">
    <property type="entry name" value="Split_barrel_FMN-bd"/>
</dbReference>
<gene>
    <name evidence="4" type="ORF">JCM16775_0690</name>
</gene>
<dbReference type="KEGG" id="lhf:JCM16775_0690"/>
<dbReference type="Gene3D" id="3.20.180.10">
    <property type="entry name" value="PNP-oxidase-like"/>
    <property type="match status" value="1"/>
</dbReference>